<dbReference type="OrthoDB" id="10044938at2759"/>
<dbReference type="PANTHER" id="PTHR23295:SF6">
    <property type="entry name" value="NEOSIN, ISOFORM A"/>
    <property type="match status" value="1"/>
</dbReference>
<evidence type="ECO:0000256" key="2">
    <source>
        <dbReference type="SAM" id="MobiDB-lite"/>
    </source>
</evidence>
<keyword evidence="1" id="KW-0694">RNA-binding</keyword>
<reference evidence="4" key="1">
    <citation type="submission" date="2022-12" db="EMBL/GenBank/DDBJ databases">
        <authorList>
            <person name="Petersen C."/>
        </authorList>
    </citation>
    <scope>NUCLEOTIDE SEQUENCE</scope>
    <source>
        <strain evidence="4">IBT 3081</strain>
    </source>
</reference>
<dbReference type="RefSeq" id="XP_056584146.1">
    <property type="nucleotide sequence ID" value="XM_056720011.1"/>
</dbReference>
<dbReference type="InterPro" id="IPR012677">
    <property type="entry name" value="Nucleotide-bd_a/b_plait_sf"/>
</dbReference>
<name>A0A9W9VLD3_9EURO</name>
<dbReference type="Pfam" id="PF00076">
    <property type="entry name" value="RRM_1"/>
    <property type="match status" value="1"/>
</dbReference>
<dbReference type="PANTHER" id="PTHR23295">
    <property type="entry name" value="NUCLEAR RECEPTOR COACTIVATOR 5-RELATED"/>
    <property type="match status" value="1"/>
</dbReference>
<feature type="region of interest" description="Disordered" evidence="2">
    <location>
        <begin position="239"/>
        <end position="330"/>
    </location>
</feature>
<dbReference type="InterPro" id="IPR035979">
    <property type="entry name" value="RBD_domain_sf"/>
</dbReference>
<dbReference type="Gene3D" id="3.30.70.330">
    <property type="match status" value="1"/>
</dbReference>
<evidence type="ECO:0000313" key="4">
    <source>
        <dbReference type="EMBL" id="KAJ5384370.1"/>
    </source>
</evidence>
<reference evidence="4" key="2">
    <citation type="journal article" date="2023" name="IMA Fungus">
        <title>Comparative genomic study of the Penicillium genus elucidates a diverse pangenome and 15 lateral gene transfer events.</title>
        <authorList>
            <person name="Petersen C."/>
            <person name="Sorensen T."/>
            <person name="Nielsen M.R."/>
            <person name="Sondergaard T.E."/>
            <person name="Sorensen J.L."/>
            <person name="Fitzpatrick D.A."/>
            <person name="Frisvad J.C."/>
            <person name="Nielsen K.L."/>
        </authorList>
    </citation>
    <scope>NUCLEOTIDE SEQUENCE</scope>
    <source>
        <strain evidence="4">IBT 3081</strain>
    </source>
</reference>
<organism evidence="4 5">
    <name type="scientific">Penicillium concentricum</name>
    <dbReference type="NCBI Taxonomy" id="293559"/>
    <lineage>
        <taxon>Eukaryota</taxon>
        <taxon>Fungi</taxon>
        <taxon>Dikarya</taxon>
        <taxon>Ascomycota</taxon>
        <taxon>Pezizomycotina</taxon>
        <taxon>Eurotiomycetes</taxon>
        <taxon>Eurotiomycetidae</taxon>
        <taxon>Eurotiales</taxon>
        <taxon>Aspergillaceae</taxon>
        <taxon>Penicillium</taxon>
    </lineage>
</organism>
<dbReference type="SUPFAM" id="SSF54928">
    <property type="entry name" value="RNA-binding domain, RBD"/>
    <property type="match status" value="1"/>
</dbReference>
<dbReference type="AlphaFoldDB" id="A0A9W9VLD3"/>
<proteinExistence type="predicted"/>
<feature type="compositionally biased region" description="Low complexity" evidence="2">
    <location>
        <begin position="254"/>
        <end position="270"/>
    </location>
</feature>
<dbReference type="InterPro" id="IPR000504">
    <property type="entry name" value="RRM_dom"/>
</dbReference>
<feature type="domain" description="RRM" evidence="3">
    <location>
        <begin position="385"/>
        <end position="445"/>
    </location>
</feature>
<feature type="compositionally biased region" description="Polar residues" evidence="2">
    <location>
        <begin position="278"/>
        <end position="306"/>
    </location>
</feature>
<feature type="compositionally biased region" description="Polar residues" evidence="2">
    <location>
        <begin position="179"/>
        <end position="188"/>
    </location>
</feature>
<sequence>MTPSPPDEALHFRGKTLTPESPRPLHIPEPSNIPVLENQMDPVFNDTSTYERSGYNQVPQTHGWLHGGSKDGQGGPNIQDAGSFQGLQLNRGMQNEIIASACYPPNPASGSENPGQLSAVFSHPDSTYSHAAPVAPVSQGFATPSEVDHAQNPEQSNMPDRLISEERVGHNTGINFQSLLDNLSNHNPGATIPAASAENSSLQPAGESLKSQGTHAHPQAQSHASIQAHYTPNGEAYRQLSSAHDAATTSPTYSAQPSNIQPQNQSQPFNIASGGTPAVNNLLPTGTFPQTPSTGAESQGSLQEPSVASKKGRVDKQGRPIKLDDDDAPWGPEVQKKYDEFLHDERIYVTEGLWDRFPVGSRLFVGQYCSLNLPFVDLTVFSCAGNLPTERVTKRDMFHIFHKYGKLAQISIKQAYGFIQFLEASSCHAALGVEQGAIVRGRKIQRSNRPQILKFQSLSDRLGLLKHPKLPVHRRHAVPGHRSSAVPVLGELTSGARLIDTTGLSPMNPVGFHLVISGMNLLTAADATIIARRDRLPRDPFGGLEMDIGHATEPQKDLIAASEGAPVLRVLLALLILEIDVTAASVRDRVVSMKVKRICLCLDELSEMYRRCSSLYWRNLIGGLNTSSSLWTKSLTSRRNFVLHVENAFRNRGLRVDVLVLGPRIPLGAAVHRQFIEGVLAVVRLSRPNQVSRKIPLQLFDRTAGLDNVRFLDYPELEPNMSAELLSHQSQAMQRGAAPAAFAPNPAFIVPPAQPMSIPPPGMPALSNPPNIANLIGSLDGPSLSTLLSALQRPPHSQPVSATQSPFSSPNPPPADLASLLTNAHRPPPMHTTQQQPLPHPSFNLQPVNAPVITDPTLLSLLAKGLGGQQQQGQGPVGPQVQNLMQHLAKWKQ</sequence>
<evidence type="ECO:0000259" key="3">
    <source>
        <dbReference type="PROSITE" id="PS50102"/>
    </source>
</evidence>
<feature type="region of interest" description="Disordered" evidence="2">
    <location>
        <begin position="59"/>
        <end position="83"/>
    </location>
</feature>
<gene>
    <name evidence="4" type="ORF">N7517_002281</name>
</gene>
<feature type="compositionally biased region" description="Polar residues" evidence="2">
    <location>
        <begin position="798"/>
        <end position="808"/>
    </location>
</feature>
<dbReference type="Proteomes" id="UP001147752">
    <property type="component" value="Unassembled WGS sequence"/>
</dbReference>
<dbReference type="InterPro" id="IPR052600">
    <property type="entry name" value="Nuc_rcpt_coact/corep"/>
</dbReference>
<feature type="region of interest" description="Disordered" evidence="2">
    <location>
        <begin position="792"/>
        <end position="841"/>
    </location>
</feature>
<comment type="caution">
    <text evidence="4">The sequence shown here is derived from an EMBL/GenBank/DDBJ whole genome shotgun (WGS) entry which is preliminary data.</text>
</comment>
<accession>A0A9W9VLD3</accession>
<dbReference type="GeneID" id="81459194"/>
<dbReference type="GO" id="GO:0003723">
    <property type="term" value="F:RNA binding"/>
    <property type="evidence" value="ECO:0007669"/>
    <property type="project" value="UniProtKB-UniRule"/>
</dbReference>
<evidence type="ECO:0000256" key="1">
    <source>
        <dbReference type="PROSITE-ProRule" id="PRU00176"/>
    </source>
</evidence>
<evidence type="ECO:0000313" key="5">
    <source>
        <dbReference type="Proteomes" id="UP001147752"/>
    </source>
</evidence>
<keyword evidence="5" id="KW-1185">Reference proteome</keyword>
<protein>
    <recommendedName>
        <fullName evidence="3">RRM domain-containing protein</fullName>
    </recommendedName>
</protein>
<feature type="region of interest" description="Disordered" evidence="2">
    <location>
        <begin position="1"/>
        <end position="38"/>
    </location>
</feature>
<feature type="compositionally biased region" description="Polar residues" evidence="2">
    <location>
        <begin position="197"/>
        <end position="225"/>
    </location>
</feature>
<feature type="region of interest" description="Disordered" evidence="2">
    <location>
        <begin position="179"/>
        <end position="225"/>
    </location>
</feature>
<dbReference type="EMBL" id="JAPZBT010000001">
    <property type="protein sequence ID" value="KAJ5384370.1"/>
    <property type="molecule type" value="Genomic_DNA"/>
</dbReference>
<dbReference type="PROSITE" id="PS50102">
    <property type="entry name" value="RRM"/>
    <property type="match status" value="1"/>
</dbReference>
<feature type="compositionally biased region" description="Polar residues" evidence="2">
    <location>
        <begin position="239"/>
        <end position="253"/>
    </location>
</feature>
<feature type="compositionally biased region" description="Polar residues" evidence="2">
    <location>
        <begin position="831"/>
        <end position="841"/>
    </location>
</feature>
<feature type="compositionally biased region" description="Basic and acidic residues" evidence="2">
    <location>
        <begin position="312"/>
        <end position="323"/>
    </location>
</feature>